<keyword evidence="2" id="KW-1185">Reference proteome</keyword>
<feature type="non-terminal residue" evidence="1">
    <location>
        <position position="271"/>
    </location>
</feature>
<accession>A0ACC1HB43</accession>
<feature type="non-terminal residue" evidence="1">
    <location>
        <position position="1"/>
    </location>
</feature>
<protein>
    <submittedName>
        <fullName evidence="1">Uncharacterized protein</fullName>
    </submittedName>
</protein>
<proteinExistence type="predicted"/>
<sequence>PAEGQAVVTTAAAAPAGFPLRYITCGGALLSPELRSAVRSNLGGAIVTQGYGLTETTSIIAGGSWVEPKPGAVGVLYPNTQAKIFDPVSGKGPDKFGELYVRGPQVMQGYLASEPRSLAPDDFLATGDYVKVSGDGHVYIVDRVSDMIRTSQGALVAPSVIEMRLATHPEVADVAVVHLSSSDGDATSGCDTTVAFVELRPDPSSFTGSSAHQCPGERQEQEKAASEILMWYKQRLAATKLSDTELRNLWTSNELVPLLRQLDLRIQVINK</sequence>
<comment type="caution">
    <text evidence="1">The sequence shown here is derived from an EMBL/GenBank/DDBJ whole genome shotgun (WGS) entry which is preliminary data.</text>
</comment>
<reference evidence="1" key="1">
    <citation type="submission" date="2022-06" db="EMBL/GenBank/DDBJ databases">
        <title>Phylogenomic reconstructions and comparative analyses of Kickxellomycotina fungi.</title>
        <authorList>
            <person name="Reynolds N.K."/>
            <person name="Stajich J.E."/>
            <person name="Barry K."/>
            <person name="Grigoriev I.V."/>
            <person name="Crous P."/>
            <person name="Smith M.E."/>
        </authorList>
    </citation>
    <scope>NUCLEOTIDE SEQUENCE</scope>
    <source>
        <strain evidence="1">RSA 2271</strain>
    </source>
</reference>
<evidence type="ECO:0000313" key="2">
    <source>
        <dbReference type="Proteomes" id="UP001145114"/>
    </source>
</evidence>
<name>A0ACC1HB43_9FUNG</name>
<dbReference type="EMBL" id="JAMZIH010008168">
    <property type="protein sequence ID" value="KAJ1672565.1"/>
    <property type="molecule type" value="Genomic_DNA"/>
</dbReference>
<organism evidence="1 2">
    <name type="scientific">Spiromyces aspiralis</name>
    <dbReference type="NCBI Taxonomy" id="68401"/>
    <lineage>
        <taxon>Eukaryota</taxon>
        <taxon>Fungi</taxon>
        <taxon>Fungi incertae sedis</taxon>
        <taxon>Zoopagomycota</taxon>
        <taxon>Kickxellomycotina</taxon>
        <taxon>Kickxellomycetes</taxon>
        <taxon>Kickxellales</taxon>
        <taxon>Kickxellaceae</taxon>
        <taxon>Spiromyces</taxon>
    </lineage>
</organism>
<evidence type="ECO:0000313" key="1">
    <source>
        <dbReference type="EMBL" id="KAJ1672565.1"/>
    </source>
</evidence>
<gene>
    <name evidence="1" type="ORF">EV182_006931</name>
</gene>
<dbReference type="Proteomes" id="UP001145114">
    <property type="component" value="Unassembled WGS sequence"/>
</dbReference>